<reference evidence="2" key="1">
    <citation type="journal article" date="2015" name="Nature">
        <title>Complex archaea that bridge the gap between prokaryotes and eukaryotes.</title>
        <authorList>
            <person name="Spang A."/>
            <person name="Saw J.H."/>
            <person name="Jorgensen S.L."/>
            <person name="Zaremba-Niedzwiedzka K."/>
            <person name="Martijn J."/>
            <person name="Lind A.E."/>
            <person name="van Eijk R."/>
            <person name="Schleper C."/>
            <person name="Guy L."/>
            <person name="Ettema T.J."/>
        </authorList>
    </citation>
    <scope>NUCLEOTIDE SEQUENCE</scope>
</reference>
<evidence type="ECO:0000256" key="1">
    <source>
        <dbReference type="SAM" id="MobiDB-lite"/>
    </source>
</evidence>
<organism evidence="2">
    <name type="scientific">marine sediment metagenome</name>
    <dbReference type="NCBI Taxonomy" id="412755"/>
    <lineage>
        <taxon>unclassified sequences</taxon>
        <taxon>metagenomes</taxon>
        <taxon>ecological metagenomes</taxon>
    </lineage>
</organism>
<dbReference type="EMBL" id="LAZR01005457">
    <property type="protein sequence ID" value="KKM99784.1"/>
    <property type="molecule type" value="Genomic_DNA"/>
</dbReference>
<evidence type="ECO:0000313" key="2">
    <source>
        <dbReference type="EMBL" id="KKM99784.1"/>
    </source>
</evidence>
<protein>
    <submittedName>
        <fullName evidence="2">Uncharacterized protein</fullName>
    </submittedName>
</protein>
<dbReference type="AlphaFoldDB" id="A0A0F9LXG1"/>
<name>A0A0F9LXG1_9ZZZZ</name>
<sequence length="156" mass="17776">MPLSKKRDRQRKRKNSNLSKLESGSNQPTSNLTGLDNRPFQPSPYFNGPIAGNERVVQPEPKQEKLAELRARIAKPEALKSNSSPVEIKLPLYNPDVYKMLTSDMRREYEERTVKPMYNPRIHRPGDRVRMRNAVGKLIEITVPELDGEGNAVPSI</sequence>
<feature type="region of interest" description="Disordered" evidence="1">
    <location>
        <begin position="1"/>
        <end position="60"/>
    </location>
</feature>
<feature type="compositionally biased region" description="Basic residues" evidence="1">
    <location>
        <begin position="1"/>
        <end position="15"/>
    </location>
</feature>
<accession>A0A0F9LXG1</accession>
<comment type="caution">
    <text evidence="2">The sequence shown here is derived from an EMBL/GenBank/DDBJ whole genome shotgun (WGS) entry which is preliminary data.</text>
</comment>
<gene>
    <name evidence="2" type="ORF">LCGC14_1144340</name>
</gene>
<feature type="compositionally biased region" description="Polar residues" evidence="1">
    <location>
        <begin position="16"/>
        <end position="34"/>
    </location>
</feature>
<proteinExistence type="predicted"/>